<dbReference type="Proteomes" id="UP000652760">
    <property type="component" value="Unassembled WGS sequence"/>
</dbReference>
<evidence type="ECO:0000313" key="2">
    <source>
        <dbReference type="EMBL" id="MBK1842154.1"/>
    </source>
</evidence>
<sequence>MQAAVEIPGRGGNGADAGFVFGPVDLSVAQGELVFIIGGNGSGKSTFARLMAGL</sequence>
<keyword evidence="2" id="KW-0547">Nucleotide-binding</keyword>
<dbReference type="GO" id="GO:0005524">
    <property type="term" value="F:ATP binding"/>
    <property type="evidence" value="ECO:0007669"/>
    <property type="project" value="UniProtKB-KW"/>
</dbReference>
<evidence type="ECO:0000313" key="3">
    <source>
        <dbReference type="Proteomes" id="UP000652760"/>
    </source>
</evidence>
<comment type="caution">
    <text evidence="2">The sequence shown here is derived from an EMBL/GenBank/DDBJ whole genome shotgun (WGS) entry which is preliminary data.</text>
</comment>
<gene>
    <name evidence="2" type="ORF">JHL17_32635</name>
</gene>
<reference evidence="3" key="1">
    <citation type="submission" date="2021-01" db="EMBL/GenBank/DDBJ databases">
        <title>Genome public.</title>
        <authorList>
            <person name="Liu C."/>
            <person name="Sun Q."/>
        </authorList>
    </citation>
    <scope>NUCLEOTIDE SEQUENCE [LARGE SCALE GENOMIC DNA]</scope>
    <source>
        <strain evidence="3">YIM B02556</strain>
    </source>
</reference>
<evidence type="ECO:0000259" key="1">
    <source>
        <dbReference type="Pfam" id="PF00005"/>
    </source>
</evidence>
<feature type="domain" description="ABC transporter" evidence="1">
    <location>
        <begin position="23"/>
        <end position="54"/>
    </location>
</feature>
<dbReference type="InterPro" id="IPR027417">
    <property type="entry name" value="P-loop_NTPase"/>
</dbReference>
<organism evidence="2 3">
    <name type="scientific">Azospirillum endophyticum</name>
    <dbReference type="NCBI Taxonomy" id="2800326"/>
    <lineage>
        <taxon>Bacteria</taxon>
        <taxon>Pseudomonadati</taxon>
        <taxon>Pseudomonadota</taxon>
        <taxon>Alphaproteobacteria</taxon>
        <taxon>Rhodospirillales</taxon>
        <taxon>Azospirillaceae</taxon>
        <taxon>Azospirillum</taxon>
    </lineage>
</organism>
<keyword evidence="3" id="KW-1185">Reference proteome</keyword>
<dbReference type="EMBL" id="JAENHM010000081">
    <property type="protein sequence ID" value="MBK1842154.1"/>
    <property type="molecule type" value="Genomic_DNA"/>
</dbReference>
<dbReference type="Pfam" id="PF00005">
    <property type="entry name" value="ABC_tran"/>
    <property type="match status" value="1"/>
</dbReference>
<protein>
    <submittedName>
        <fullName evidence="2">ATP-binding cassette domain-containing protein</fullName>
    </submittedName>
</protein>
<dbReference type="SUPFAM" id="SSF52540">
    <property type="entry name" value="P-loop containing nucleoside triphosphate hydrolases"/>
    <property type="match status" value="1"/>
</dbReference>
<name>A0ABS1FFE2_9PROT</name>
<dbReference type="Gene3D" id="3.40.50.300">
    <property type="entry name" value="P-loop containing nucleotide triphosphate hydrolases"/>
    <property type="match status" value="1"/>
</dbReference>
<keyword evidence="2" id="KW-0067">ATP-binding</keyword>
<dbReference type="InterPro" id="IPR003439">
    <property type="entry name" value="ABC_transporter-like_ATP-bd"/>
</dbReference>
<accession>A0ABS1FFE2</accession>
<proteinExistence type="predicted"/>